<keyword evidence="2" id="KW-1185">Reference proteome</keyword>
<feature type="non-terminal residue" evidence="1">
    <location>
        <position position="463"/>
    </location>
</feature>
<dbReference type="EMBL" id="JADNYJ010000259">
    <property type="protein sequence ID" value="KAF8872606.1"/>
    <property type="molecule type" value="Genomic_DNA"/>
</dbReference>
<organism evidence="1 2">
    <name type="scientific">Gymnopilus junonius</name>
    <name type="common">Spectacular rustgill mushroom</name>
    <name type="synonym">Gymnopilus spectabilis subsp. junonius</name>
    <dbReference type="NCBI Taxonomy" id="109634"/>
    <lineage>
        <taxon>Eukaryota</taxon>
        <taxon>Fungi</taxon>
        <taxon>Dikarya</taxon>
        <taxon>Basidiomycota</taxon>
        <taxon>Agaricomycotina</taxon>
        <taxon>Agaricomycetes</taxon>
        <taxon>Agaricomycetidae</taxon>
        <taxon>Agaricales</taxon>
        <taxon>Agaricineae</taxon>
        <taxon>Hymenogastraceae</taxon>
        <taxon>Gymnopilus</taxon>
    </lineage>
</organism>
<sequence>ILIYILSNLGYRSLLSCGSTCRLLYRIFKGSAELQCIIELAIDGFMTPRTSPSSSELISRLRGLRRSWAELDCKHFEKVELNIQDIAYKLGAGLFAISDKRSLLFTWLPSSTIPGRTLKYPSLGFLIRDFAIDPTQDLVVILEYDPSPIAFTDARHVRLHIRTISTIEVHPAASHGVLEFDIPSDETFGTSISTVLVEIAIDIVALYIAKGFHSARSRDSDTVGDPLPRIVRHFTLLTRDSFILALTHRGNAIQIYTFSPTSTALSLPSLCTTLHLPPIHPHPHCTLILLTANSGLISESASQSEATTFTYAPEAHVVMLSLIYSITHGEEVHREKYTLFVRKRTLLEYVDRFRLREALGDTHSDDMDWDSWGERNTRLLPTPSLVGYAHGARVISHSREPSTIKVLDFNIPSCTSVSTSASTAAFELHDAPTTAYPNYLFQNDFMTCLPYYSTVRVLEESFL</sequence>
<evidence type="ECO:0000313" key="1">
    <source>
        <dbReference type="EMBL" id="KAF8872606.1"/>
    </source>
</evidence>
<dbReference type="Proteomes" id="UP000724874">
    <property type="component" value="Unassembled WGS sequence"/>
</dbReference>
<accession>A0A9P5N7X4</accession>
<proteinExistence type="predicted"/>
<dbReference type="CDD" id="cd09917">
    <property type="entry name" value="F-box_SF"/>
    <property type="match status" value="1"/>
</dbReference>
<gene>
    <name evidence="1" type="ORF">CPB84DRAFT_1799101</name>
</gene>
<dbReference type="AlphaFoldDB" id="A0A9P5N7X4"/>
<dbReference type="InterPro" id="IPR036047">
    <property type="entry name" value="F-box-like_dom_sf"/>
</dbReference>
<name>A0A9P5N7X4_GYMJU</name>
<evidence type="ECO:0000313" key="2">
    <source>
        <dbReference type="Proteomes" id="UP000724874"/>
    </source>
</evidence>
<protein>
    <recommendedName>
        <fullName evidence="3">F-box domain-containing protein</fullName>
    </recommendedName>
</protein>
<comment type="caution">
    <text evidence="1">The sequence shown here is derived from an EMBL/GenBank/DDBJ whole genome shotgun (WGS) entry which is preliminary data.</text>
</comment>
<reference evidence="1" key="1">
    <citation type="submission" date="2020-11" db="EMBL/GenBank/DDBJ databases">
        <authorList>
            <consortium name="DOE Joint Genome Institute"/>
            <person name="Ahrendt S."/>
            <person name="Riley R."/>
            <person name="Andreopoulos W."/>
            <person name="LaButti K."/>
            <person name="Pangilinan J."/>
            <person name="Ruiz-duenas F.J."/>
            <person name="Barrasa J.M."/>
            <person name="Sanchez-Garcia M."/>
            <person name="Camarero S."/>
            <person name="Miyauchi S."/>
            <person name="Serrano A."/>
            <person name="Linde D."/>
            <person name="Babiker R."/>
            <person name="Drula E."/>
            <person name="Ayuso-Fernandez I."/>
            <person name="Pacheco R."/>
            <person name="Padilla G."/>
            <person name="Ferreira P."/>
            <person name="Barriuso J."/>
            <person name="Kellner H."/>
            <person name="Castanera R."/>
            <person name="Alfaro M."/>
            <person name="Ramirez L."/>
            <person name="Pisabarro A.G."/>
            <person name="Kuo A."/>
            <person name="Tritt A."/>
            <person name="Lipzen A."/>
            <person name="He G."/>
            <person name="Yan M."/>
            <person name="Ng V."/>
            <person name="Cullen D."/>
            <person name="Martin F."/>
            <person name="Rosso M.-N."/>
            <person name="Henrissat B."/>
            <person name="Hibbett D."/>
            <person name="Martinez A.T."/>
            <person name="Grigoriev I.V."/>
        </authorList>
    </citation>
    <scope>NUCLEOTIDE SEQUENCE</scope>
    <source>
        <strain evidence="1">AH 44721</strain>
    </source>
</reference>
<dbReference type="OrthoDB" id="2745718at2759"/>
<feature type="non-terminal residue" evidence="1">
    <location>
        <position position="1"/>
    </location>
</feature>
<evidence type="ECO:0008006" key="3">
    <source>
        <dbReference type="Google" id="ProtNLM"/>
    </source>
</evidence>
<dbReference type="SUPFAM" id="SSF81383">
    <property type="entry name" value="F-box domain"/>
    <property type="match status" value="1"/>
</dbReference>